<dbReference type="Pfam" id="PF11951">
    <property type="entry name" value="Fungal_trans_2"/>
    <property type="match status" value="1"/>
</dbReference>
<sequence length="291" mass="33457">MFLKLSSSIASDPIFNKKIKKIPQSQSLLCVLSWFDTVSALVSPDCRIPYCDPKWFGESSDIISTDKMNGCPVGMFRVLYDLCIYRRKIMILFSQQECYLQDMKTNYKLLMDLRDRCLHYRDHVLFILPHGSSFTYIDRLKCAQLWSLSAVLVTLQLELHYFAKLNKFAEYNRDMILGSEFPDAVPTVHIYSEKATAIITEFLSVYNTIPSSSPIITQMVWPIFYVAICSSTDENRTECWKALKTLYETVKMGTIKSNMDIVKRVWDEGCSLESILAGEGWFEAGIDLLPC</sequence>
<evidence type="ECO:0000313" key="2">
    <source>
        <dbReference type="Proteomes" id="UP000697127"/>
    </source>
</evidence>
<name>A0A9P6WHS3_9ASCO</name>
<organism evidence="1 2">
    <name type="scientific">Pichia californica</name>
    <dbReference type="NCBI Taxonomy" id="460514"/>
    <lineage>
        <taxon>Eukaryota</taxon>
        <taxon>Fungi</taxon>
        <taxon>Dikarya</taxon>
        <taxon>Ascomycota</taxon>
        <taxon>Saccharomycotina</taxon>
        <taxon>Pichiomycetes</taxon>
        <taxon>Pichiales</taxon>
        <taxon>Pichiaceae</taxon>
        <taxon>Pichia</taxon>
    </lineage>
</organism>
<protein>
    <submittedName>
        <fullName evidence="1">Uncharacterized protein</fullName>
    </submittedName>
</protein>
<proteinExistence type="predicted"/>
<keyword evidence="2" id="KW-1185">Reference proteome</keyword>
<dbReference type="AlphaFoldDB" id="A0A9P6WHS3"/>
<comment type="caution">
    <text evidence="1">The sequence shown here is derived from an EMBL/GenBank/DDBJ whole genome shotgun (WGS) entry which is preliminary data.</text>
</comment>
<accession>A0A9P6WHS3</accession>
<evidence type="ECO:0000313" key="1">
    <source>
        <dbReference type="EMBL" id="KAG0687207.1"/>
    </source>
</evidence>
<dbReference type="EMBL" id="PUHW01000299">
    <property type="protein sequence ID" value="KAG0687207.1"/>
    <property type="molecule type" value="Genomic_DNA"/>
</dbReference>
<dbReference type="InterPro" id="IPR021858">
    <property type="entry name" value="Fun_TF"/>
</dbReference>
<reference evidence="1" key="1">
    <citation type="submission" date="2020-11" db="EMBL/GenBank/DDBJ databases">
        <title>Kefir isolates.</title>
        <authorList>
            <person name="Marcisauskas S."/>
            <person name="Kim Y."/>
            <person name="Blasche S."/>
        </authorList>
    </citation>
    <scope>NUCLEOTIDE SEQUENCE</scope>
    <source>
        <strain evidence="1">Olga-1</strain>
    </source>
</reference>
<dbReference type="Proteomes" id="UP000697127">
    <property type="component" value="Unassembled WGS sequence"/>
</dbReference>
<gene>
    <name evidence="1" type="ORF">C6P40_002666</name>
</gene>